<accession>A0AA88GHU9</accession>
<dbReference type="GeneID" id="68099230"/>
<evidence type="ECO:0000313" key="3">
    <source>
        <dbReference type="Proteomes" id="UP000816034"/>
    </source>
</evidence>
<organism evidence="2 3">
    <name type="scientific">Naegleria lovaniensis</name>
    <name type="common">Amoeba</name>
    <dbReference type="NCBI Taxonomy" id="51637"/>
    <lineage>
        <taxon>Eukaryota</taxon>
        <taxon>Discoba</taxon>
        <taxon>Heterolobosea</taxon>
        <taxon>Tetramitia</taxon>
        <taxon>Eutetramitia</taxon>
        <taxon>Vahlkampfiidae</taxon>
        <taxon>Naegleria</taxon>
    </lineage>
</organism>
<name>A0AA88GHU9_NAELO</name>
<feature type="region of interest" description="Disordered" evidence="1">
    <location>
        <begin position="923"/>
        <end position="964"/>
    </location>
</feature>
<dbReference type="RefSeq" id="XP_044546921.1">
    <property type="nucleotide sequence ID" value="XM_044696673.1"/>
</dbReference>
<evidence type="ECO:0000313" key="2">
    <source>
        <dbReference type="EMBL" id="KAG2379659.1"/>
    </source>
</evidence>
<protein>
    <submittedName>
        <fullName evidence="2">Uncharacterized protein</fullName>
    </submittedName>
</protein>
<keyword evidence="3" id="KW-1185">Reference proteome</keyword>
<reference evidence="2 3" key="1">
    <citation type="journal article" date="2018" name="BMC Genomics">
        <title>The genome of Naegleria lovaniensis, the basis for a comparative approach to unravel pathogenicity factors of the human pathogenic amoeba N. fowleri.</title>
        <authorList>
            <person name="Liechti N."/>
            <person name="Schurch N."/>
            <person name="Bruggmann R."/>
            <person name="Wittwer M."/>
        </authorList>
    </citation>
    <scope>NUCLEOTIDE SEQUENCE [LARGE SCALE GENOMIC DNA]</scope>
    <source>
        <strain evidence="2 3">ATCC 30569</strain>
    </source>
</reference>
<feature type="compositionally biased region" description="Basic and acidic residues" evidence="1">
    <location>
        <begin position="923"/>
        <end position="939"/>
    </location>
</feature>
<evidence type="ECO:0000256" key="1">
    <source>
        <dbReference type="SAM" id="MobiDB-lite"/>
    </source>
</evidence>
<comment type="caution">
    <text evidence="2">The sequence shown here is derived from an EMBL/GenBank/DDBJ whole genome shotgun (WGS) entry which is preliminary data.</text>
</comment>
<dbReference type="EMBL" id="PYSW02000028">
    <property type="protein sequence ID" value="KAG2379659.1"/>
    <property type="molecule type" value="Genomic_DNA"/>
</dbReference>
<sequence length="964" mass="111991">MGKTLEIQEHLPALHSLHTYQYEGDQYYSADEIVGSFFKKEKNQKICNIIERSYGKHITINNCQQQEIGFPKVKKSAILLSLAAVIGTLLKLSKKDHHDLLIQHLFQTHPNHNSDHYDTRMDDDELFDNSMEEIFNQPQVEDQDEAFNQLVADAASYFVDENSNENDDDIYENNIIVEASDIINDASQQHELNTTSQDYSQTVDSMETANTNPNLSQQWNDQWNASQNCIQYSGLKYVEPFILADQTCETYLSQFALWNYFKPQQQSQPQQFPTQPICSQQYNIEQWKNCYTTDTALQSNTCDSFNHSQAQSDNDQQVELKYWECACCKHQKVQACPHKYPGIQSNQDNYNRGAKDRAKEIVSIFEKMLGNLGHDVHAWLECYLQTDEGIKTVIQELEQNIRYSHRYQKLKEYLIEKKDVTIVQYWRDNNLISDVTYHNLRKEVNLMTLLPTRKEMTTSKQSLNEQVEKTFKLRCPSSNYIGYIIDLDQAIFYILKLCMSLGKKLPKKIFFKIGVDGREINGVKQVAVALVPLNLRDVFPSQAVYSVFYIGLFQMKETKESIKETIGTLHDEIERVLQKQYFGKHQVCLFYVSDMHNVGMTFSFDLCPYCMAQTIVDFASTPRDSLDGQLPFSPSQTILCALHIKQRLVENVIGYMASTTYKYEIQKNIQTLHGLETFNWKEFHERVSNYGISQTSARSSTKSCMLSGDHCNTILQNIEKVVDNIEPSTKQKYLQILKLLRNIIIIIEMHQDNENNDNVLTANKIVELDKLIMQFLVACFSIWTQGIKAHYFHFIIHVPSIMSSLFKEKLSLSILSNQGFERSHLFHHAVFNRIINNGGGRTQIHPTKQLLLWQWRKVLVAIDLKEKTGETYWHEKRLKKLYSWDASHVKPQKELYQWYDASLVDPTIITDRDNLNMMIQKIQENDKENRKKQTSKDTDTNAFAGRVTATMSHKKRKGCPSNDE</sequence>
<proteinExistence type="predicted"/>
<dbReference type="AlphaFoldDB" id="A0AA88GHU9"/>
<dbReference type="Proteomes" id="UP000816034">
    <property type="component" value="Unassembled WGS sequence"/>
</dbReference>
<gene>
    <name evidence="2" type="ORF">C9374_006776</name>
</gene>